<dbReference type="InterPro" id="IPR050266">
    <property type="entry name" value="AB_hydrolase_sf"/>
</dbReference>
<feature type="region of interest" description="Disordered" evidence="2">
    <location>
        <begin position="370"/>
        <end position="401"/>
    </location>
</feature>
<comment type="caution">
    <text evidence="4">The sequence shown here is derived from an EMBL/GenBank/DDBJ whole genome shotgun (WGS) entry which is preliminary data.</text>
</comment>
<evidence type="ECO:0000259" key="3">
    <source>
        <dbReference type="Pfam" id="PF00561"/>
    </source>
</evidence>
<dbReference type="Pfam" id="PF00561">
    <property type="entry name" value="Abhydrolase_1"/>
    <property type="match status" value="1"/>
</dbReference>
<dbReference type="Proteomes" id="UP000301309">
    <property type="component" value="Unassembled WGS sequence"/>
</dbReference>
<dbReference type="PANTHER" id="PTHR43798:SF31">
    <property type="entry name" value="AB HYDROLASE SUPERFAMILY PROTEIN YCLE"/>
    <property type="match status" value="1"/>
</dbReference>
<evidence type="ECO:0000313" key="5">
    <source>
        <dbReference type="Proteomes" id="UP000301309"/>
    </source>
</evidence>
<evidence type="ECO:0000256" key="2">
    <source>
        <dbReference type="SAM" id="MobiDB-lite"/>
    </source>
</evidence>
<keyword evidence="1" id="KW-0378">Hydrolase</keyword>
<dbReference type="GO" id="GO:0016787">
    <property type="term" value="F:hydrolase activity"/>
    <property type="evidence" value="ECO:0007669"/>
    <property type="project" value="UniProtKB-KW"/>
</dbReference>
<dbReference type="InterPro" id="IPR000073">
    <property type="entry name" value="AB_hydrolase_1"/>
</dbReference>
<dbReference type="EMBL" id="BJHW01000002">
    <property type="protein sequence ID" value="GDY60067.1"/>
    <property type="molecule type" value="Genomic_DNA"/>
</dbReference>
<feature type="domain" description="AB hydrolase-1" evidence="3">
    <location>
        <begin position="31"/>
        <end position="134"/>
    </location>
</feature>
<dbReference type="InterPro" id="IPR029058">
    <property type="entry name" value="AB_hydrolase_fold"/>
</dbReference>
<dbReference type="PRINTS" id="PR00111">
    <property type="entry name" value="ABHYDROLASE"/>
</dbReference>
<protein>
    <recommendedName>
        <fullName evidence="3">AB hydrolase-1 domain-containing protein</fullName>
    </recommendedName>
</protein>
<accession>A0A4D4LPB1</accession>
<dbReference type="Gene3D" id="3.40.50.1820">
    <property type="entry name" value="alpha/beta hydrolase"/>
    <property type="match status" value="1"/>
</dbReference>
<name>A0A4D4LPB1_STRVO</name>
<dbReference type="SUPFAM" id="SSF53474">
    <property type="entry name" value="alpha/beta-Hydrolases"/>
    <property type="match status" value="1"/>
</dbReference>
<keyword evidence="5" id="KW-1185">Reference proteome</keyword>
<dbReference type="AlphaFoldDB" id="A0A4D4LPB1"/>
<sequence>MTTTTNVIRTRRVPTERLSVQIAEVRDEGEPVVFVHGNVSSAAFWHTTLPLLPDRYRPIAPDLRGFGDTDPLPIDATRGLRDHVDDLAALLAAVGVDRAHLVGWSMGGGVALQYLGDHPAAVRSLTLVNPVSPYGFGGTHGVDGALNSPDGAGSGGGTANPELVARLAEGDRGEGSPLSPRAVLANYYLKPPWRSGHEDAYVEAMLTTRTGDDHYPGDSVTSPVWPGVAPGTRGVLNCMSPLHFRLDGLHLVDPKPPILWIRGEDDVIVSDTSLFDLAHLGAIGAVPGWDGTPAQPMVAQTRHVLDRYAAGAVRSGRWLSPMPGTRCIWSAPRSSARRCWRSCRHDGVRHRPGRRPRQYLPGRCRVLPGRSLRRPALRPPPLPRTGSARAVDRSTRCHGLRSHRAARTLRTALRRPRAGRRHPR</sequence>
<proteinExistence type="predicted"/>
<evidence type="ECO:0000256" key="1">
    <source>
        <dbReference type="ARBA" id="ARBA00022801"/>
    </source>
</evidence>
<dbReference type="GO" id="GO:0016020">
    <property type="term" value="C:membrane"/>
    <property type="evidence" value="ECO:0007669"/>
    <property type="project" value="TreeGrafter"/>
</dbReference>
<organism evidence="4 5">
    <name type="scientific">Streptomyces violaceusniger</name>
    <dbReference type="NCBI Taxonomy" id="68280"/>
    <lineage>
        <taxon>Bacteria</taxon>
        <taxon>Bacillati</taxon>
        <taxon>Actinomycetota</taxon>
        <taxon>Actinomycetes</taxon>
        <taxon>Kitasatosporales</taxon>
        <taxon>Streptomycetaceae</taxon>
        <taxon>Streptomyces</taxon>
        <taxon>Streptomyces violaceusniger group</taxon>
    </lineage>
</organism>
<dbReference type="PANTHER" id="PTHR43798">
    <property type="entry name" value="MONOACYLGLYCEROL LIPASE"/>
    <property type="match status" value="1"/>
</dbReference>
<evidence type="ECO:0000313" key="4">
    <source>
        <dbReference type="EMBL" id="GDY60067.1"/>
    </source>
</evidence>
<gene>
    <name evidence="4" type="ORF">SVIO_106900</name>
</gene>
<reference evidence="4 5" key="1">
    <citation type="journal article" date="2020" name="Int. J. Syst. Evol. Microbiol.">
        <title>Reclassification of Streptomyces castelarensis and Streptomyces sporoclivatus as later heterotypic synonyms of Streptomyces antimycoticus.</title>
        <authorList>
            <person name="Komaki H."/>
            <person name="Tamura T."/>
        </authorList>
    </citation>
    <scope>NUCLEOTIDE SEQUENCE [LARGE SCALE GENOMIC DNA]</scope>
    <source>
        <strain evidence="4 5">NBRC 13459</strain>
    </source>
</reference>